<reference evidence="1 2" key="1">
    <citation type="submission" date="2023-11" db="EMBL/GenBank/DDBJ databases">
        <title>Dfirmibasis_genome.</title>
        <authorList>
            <person name="Edelbroek B."/>
            <person name="Kjellin J."/>
            <person name="Jerlstrom-Hultqvist J."/>
            <person name="Soderbom F."/>
        </authorList>
    </citation>
    <scope>NUCLEOTIDE SEQUENCE [LARGE SCALE GENOMIC DNA]</scope>
    <source>
        <strain evidence="1 2">TNS-C-14</strain>
    </source>
</reference>
<dbReference type="AlphaFoldDB" id="A0AAN7TT17"/>
<name>A0AAN7TT17_9MYCE</name>
<gene>
    <name evidence="1" type="ORF">RB653_009976</name>
</gene>
<protein>
    <submittedName>
        <fullName evidence="1">Uncharacterized protein</fullName>
    </submittedName>
</protein>
<evidence type="ECO:0000313" key="1">
    <source>
        <dbReference type="EMBL" id="KAK5574723.1"/>
    </source>
</evidence>
<evidence type="ECO:0000313" key="2">
    <source>
        <dbReference type="Proteomes" id="UP001344447"/>
    </source>
</evidence>
<accession>A0AAN7TT17</accession>
<proteinExistence type="predicted"/>
<organism evidence="1 2">
    <name type="scientific">Dictyostelium firmibasis</name>
    <dbReference type="NCBI Taxonomy" id="79012"/>
    <lineage>
        <taxon>Eukaryota</taxon>
        <taxon>Amoebozoa</taxon>
        <taxon>Evosea</taxon>
        <taxon>Eumycetozoa</taxon>
        <taxon>Dictyostelia</taxon>
        <taxon>Dictyosteliales</taxon>
        <taxon>Dictyosteliaceae</taxon>
        <taxon>Dictyostelium</taxon>
    </lineage>
</organism>
<comment type="caution">
    <text evidence="1">The sequence shown here is derived from an EMBL/GenBank/DDBJ whole genome shotgun (WGS) entry which is preliminary data.</text>
</comment>
<dbReference type="Proteomes" id="UP001344447">
    <property type="component" value="Unassembled WGS sequence"/>
</dbReference>
<keyword evidence="2" id="KW-1185">Reference proteome</keyword>
<sequence>MSLFLNIIKSNIIRKEIKSNQINIEVNNVGSFSLNSNTKWAPIILYRYYCIAPCYV</sequence>
<dbReference type="EMBL" id="JAVFKY010000006">
    <property type="protein sequence ID" value="KAK5574723.1"/>
    <property type="molecule type" value="Genomic_DNA"/>
</dbReference>